<keyword evidence="6" id="KW-1185">Reference proteome</keyword>
<dbReference type="Pfam" id="PF00160">
    <property type="entry name" value="Pro_isomerase"/>
    <property type="match status" value="1"/>
</dbReference>
<dbReference type="Proteomes" id="UP001595533">
    <property type="component" value="Unassembled WGS sequence"/>
</dbReference>
<protein>
    <recommendedName>
        <fullName evidence="3">Peptidyl-prolyl cis-trans isomerase</fullName>
        <shortName evidence="3">PPIase</shortName>
        <ecNumber evidence="3">5.2.1.8</ecNumber>
    </recommendedName>
</protein>
<organism evidence="5 6">
    <name type="scientific">Marinicella sediminis</name>
    <dbReference type="NCBI Taxonomy" id="1792834"/>
    <lineage>
        <taxon>Bacteria</taxon>
        <taxon>Pseudomonadati</taxon>
        <taxon>Pseudomonadota</taxon>
        <taxon>Gammaproteobacteria</taxon>
        <taxon>Lysobacterales</taxon>
        <taxon>Marinicellaceae</taxon>
        <taxon>Marinicella</taxon>
    </lineage>
</organism>
<comment type="catalytic activity">
    <reaction evidence="3">
        <text>[protein]-peptidylproline (omega=180) = [protein]-peptidylproline (omega=0)</text>
        <dbReference type="Rhea" id="RHEA:16237"/>
        <dbReference type="Rhea" id="RHEA-COMP:10747"/>
        <dbReference type="Rhea" id="RHEA-COMP:10748"/>
        <dbReference type="ChEBI" id="CHEBI:83833"/>
        <dbReference type="ChEBI" id="CHEBI:83834"/>
        <dbReference type="EC" id="5.2.1.8"/>
    </reaction>
</comment>
<keyword evidence="3" id="KW-0732">Signal</keyword>
<evidence type="ECO:0000256" key="2">
    <source>
        <dbReference type="ARBA" id="ARBA00023235"/>
    </source>
</evidence>
<gene>
    <name evidence="5" type="ORF">ACFODZ_02515</name>
</gene>
<dbReference type="InterPro" id="IPR002130">
    <property type="entry name" value="Cyclophilin-type_PPIase_dom"/>
</dbReference>
<accession>A0ABV7J8X1</accession>
<comment type="function">
    <text evidence="3">PPIases accelerate the folding of proteins. It catalyzes the cis-trans isomerization of proline imidic peptide bonds in oligopeptides.</text>
</comment>
<dbReference type="EMBL" id="JBHRTS010000001">
    <property type="protein sequence ID" value="MFC3193106.1"/>
    <property type="molecule type" value="Genomic_DNA"/>
</dbReference>
<keyword evidence="2 3" id="KW-0413">Isomerase</keyword>
<feature type="domain" description="PPIase cyclophilin-type" evidence="4">
    <location>
        <begin position="30"/>
        <end position="193"/>
    </location>
</feature>
<dbReference type="RefSeq" id="WP_077409757.1">
    <property type="nucleotide sequence ID" value="NZ_JBHRTS010000001.1"/>
</dbReference>
<evidence type="ECO:0000313" key="5">
    <source>
        <dbReference type="EMBL" id="MFC3193106.1"/>
    </source>
</evidence>
<evidence type="ECO:0000313" key="6">
    <source>
        <dbReference type="Proteomes" id="UP001595533"/>
    </source>
</evidence>
<name>A0ABV7J8X1_9GAMM</name>
<dbReference type="EC" id="5.2.1.8" evidence="3"/>
<proteinExistence type="inferred from homology"/>
<dbReference type="PANTHER" id="PTHR43246">
    <property type="entry name" value="PEPTIDYL-PROLYL CIS-TRANS ISOMERASE CYP38, CHLOROPLASTIC"/>
    <property type="match status" value="1"/>
</dbReference>
<comment type="similarity">
    <text evidence="3">Belongs to the cyclophilin-type PPIase family.</text>
</comment>
<comment type="caution">
    <text evidence="5">The sequence shown here is derived from an EMBL/GenBank/DDBJ whole genome shotgun (WGS) entry which is preliminary data.</text>
</comment>
<dbReference type="PRINTS" id="PR00153">
    <property type="entry name" value="CSAPPISMRASE"/>
</dbReference>
<evidence type="ECO:0000256" key="3">
    <source>
        <dbReference type="RuleBase" id="RU363019"/>
    </source>
</evidence>
<dbReference type="InterPro" id="IPR029000">
    <property type="entry name" value="Cyclophilin-like_dom_sf"/>
</dbReference>
<dbReference type="GO" id="GO:0003755">
    <property type="term" value="F:peptidyl-prolyl cis-trans isomerase activity"/>
    <property type="evidence" value="ECO:0007669"/>
    <property type="project" value="UniProtKB-EC"/>
</dbReference>
<feature type="signal peptide" evidence="3">
    <location>
        <begin position="1"/>
        <end position="18"/>
    </location>
</feature>
<dbReference type="Gene3D" id="2.40.100.10">
    <property type="entry name" value="Cyclophilin-like"/>
    <property type="match status" value="1"/>
</dbReference>
<feature type="chain" id="PRO_5044973414" description="Peptidyl-prolyl cis-trans isomerase" evidence="3">
    <location>
        <begin position="19"/>
        <end position="195"/>
    </location>
</feature>
<keyword evidence="1 3" id="KW-0697">Rotamase</keyword>
<dbReference type="SUPFAM" id="SSF50891">
    <property type="entry name" value="Cyclophilin-like"/>
    <property type="match status" value="1"/>
</dbReference>
<evidence type="ECO:0000256" key="1">
    <source>
        <dbReference type="ARBA" id="ARBA00023110"/>
    </source>
</evidence>
<reference evidence="6" key="1">
    <citation type="journal article" date="2019" name="Int. J. Syst. Evol. Microbiol.">
        <title>The Global Catalogue of Microorganisms (GCM) 10K type strain sequencing project: providing services to taxonomists for standard genome sequencing and annotation.</title>
        <authorList>
            <consortium name="The Broad Institute Genomics Platform"/>
            <consortium name="The Broad Institute Genome Sequencing Center for Infectious Disease"/>
            <person name="Wu L."/>
            <person name="Ma J."/>
        </authorList>
    </citation>
    <scope>NUCLEOTIDE SEQUENCE [LARGE SCALE GENOMIC DNA]</scope>
    <source>
        <strain evidence="6">KCTC 42953</strain>
    </source>
</reference>
<evidence type="ECO:0000259" key="4">
    <source>
        <dbReference type="PROSITE" id="PS50072"/>
    </source>
</evidence>
<sequence>MKLILILGLLASSFVLKAACPTEQAYPDIYFPELTIETTLGNVVVELDPNRAPLTVNHFLHHVKRKAYDNNLVHRVVPGYVIQTGAFNADLSEAYSCGTVFNESGNGLSNQRGTIAMARYDDPHSAGSSFYINIGDNKNLDPNPKSWGYTVFGYVISGMEVIDQMAEHKTAFNAELDAQDVPVEPIIIKSVRLNQ</sequence>
<dbReference type="PROSITE" id="PS50072">
    <property type="entry name" value="CSA_PPIASE_2"/>
    <property type="match status" value="1"/>
</dbReference>
<dbReference type="InterPro" id="IPR044665">
    <property type="entry name" value="E_coli_cyclophilin_A-like"/>
</dbReference>